<protein>
    <submittedName>
        <fullName evidence="2">Uncharacterized protein</fullName>
    </submittedName>
</protein>
<dbReference type="AlphaFoldDB" id="A0A9W9W1B9"/>
<sequence length="475" mass="49736">MSAFNPFRARNLDGGSTLGNSSPSPSPSQPEINLPPDLFTKPIQPPASQLPNGYPRKSALSFEIEDHESSSSSSASSDDQTADPFNPDSAVSDNEDDERNDEHSRSFASPTDHHSRDSVGSAPHPAPSEEGSTTVPPLKTPSTQVSTTEAGGLNTAPGSAPSLVQSAGYKSPENDGNTSSSSRADKEKKPPPPPRSHHGKRISSSHSTSRPESSRSTNRHSFHASSPESVTSVQPSGTPNATAGSPPPASDYFLTPSDNQQTSGSTNSLQRSHSQSKRPPTPPLSRRHSQMRRSKSTQSNSKSSNSRLTMSSIDSESNDSSQPPSPGPSTRSVASSMSQDRKRVSMPPPTPGETRAVAVGAAALPASGTPADPISPPPSAPSSRPTPLQPGQRNSSYGIPATGSSSGAPPPPPPPRRARDSILRASDGGAEPQASRPETPLPQPSNATDILADLSRLQKEVDDLRGHYENRKVSQ</sequence>
<dbReference type="EMBL" id="JAPZBU010000006">
    <property type="protein sequence ID" value="KAJ5396790.1"/>
    <property type="molecule type" value="Genomic_DNA"/>
</dbReference>
<reference evidence="2" key="2">
    <citation type="journal article" date="2023" name="IMA Fungus">
        <title>Comparative genomic study of the Penicillium genus elucidates a diverse pangenome and 15 lateral gene transfer events.</title>
        <authorList>
            <person name="Petersen C."/>
            <person name="Sorensen T."/>
            <person name="Nielsen M.R."/>
            <person name="Sondergaard T.E."/>
            <person name="Sorensen J.L."/>
            <person name="Fitzpatrick D.A."/>
            <person name="Frisvad J.C."/>
            <person name="Nielsen K.L."/>
        </authorList>
    </citation>
    <scope>NUCLEOTIDE SEQUENCE</scope>
    <source>
        <strain evidence="2">IBT 29677</strain>
    </source>
</reference>
<keyword evidence="3" id="KW-1185">Reference proteome</keyword>
<feature type="region of interest" description="Disordered" evidence="1">
    <location>
        <begin position="1"/>
        <end position="447"/>
    </location>
</feature>
<evidence type="ECO:0000313" key="3">
    <source>
        <dbReference type="Proteomes" id="UP001147747"/>
    </source>
</evidence>
<evidence type="ECO:0000313" key="2">
    <source>
        <dbReference type="EMBL" id="KAJ5396790.1"/>
    </source>
</evidence>
<evidence type="ECO:0000256" key="1">
    <source>
        <dbReference type="SAM" id="MobiDB-lite"/>
    </source>
</evidence>
<dbReference type="Proteomes" id="UP001147747">
    <property type="component" value="Unassembled WGS sequence"/>
</dbReference>
<feature type="compositionally biased region" description="Polar residues" evidence="1">
    <location>
        <begin position="328"/>
        <end position="338"/>
    </location>
</feature>
<feature type="compositionally biased region" description="Basic residues" evidence="1">
    <location>
        <begin position="285"/>
        <end position="295"/>
    </location>
</feature>
<feature type="compositionally biased region" description="Polar residues" evidence="1">
    <location>
        <begin position="130"/>
        <end position="149"/>
    </location>
</feature>
<reference evidence="2" key="1">
    <citation type="submission" date="2022-12" db="EMBL/GenBank/DDBJ databases">
        <authorList>
            <person name="Petersen C."/>
        </authorList>
    </citation>
    <scope>NUCLEOTIDE SEQUENCE</scope>
    <source>
        <strain evidence="2">IBT 29677</strain>
    </source>
</reference>
<feature type="compositionally biased region" description="Low complexity" evidence="1">
    <location>
        <begin position="356"/>
        <end position="372"/>
    </location>
</feature>
<feature type="compositionally biased region" description="Polar residues" evidence="1">
    <location>
        <begin position="223"/>
        <end position="243"/>
    </location>
</feature>
<feature type="compositionally biased region" description="Low complexity" evidence="1">
    <location>
        <begin position="296"/>
        <end position="321"/>
    </location>
</feature>
<name>A0A9W9W1B9_9EURO</name>
<proteinExistence type="predicted"/>
<feature type="compositionally biased region" description="Low complexity" evidence="1">
    <location>
        <begin position="204"/>
        <end position="216"/>
    </location>
</feature>
<accession>A0A9W9W1B9</accession>
<organism evidence="2 3">
    <name type="scientific">Penicillium cosmopolitanum</name>
    <dbReference type="NCBI Taxonomy" id="1131564"/>
    <lineage>
        <taxon>Eukaryota</taxon>
        <taxon>Fungi</taxon>
        <taxon>Dikarya</taxon>
        <taxon>Ascomycota</taxon>
        <taxon>Pezizomycotina</taxon>
        <taxon>Eurotiomycetes</taxon>
        <taxon>Eurotiomycetidae</taxon>
        <taxon>Eurotiales</taxon>
        <taxon>Aspergillaceae</taxon>
        <taxon>Penicillium</taxon>
    </lineage>
</organism>
<feature type="compositionally biased region" description="Polar residues" evidence="1">
    <location>
        <begin position="256"/>
        <end position="273"/>
    </location>
</feature>
<feature type="compositionally biased region" description="Basic and acidic residues" evidence="1">
    <location>
        <begin position="100"/>
        <end position="117"/>
    </location>
</feature>
<comment type="caution">
    <text evidence="2">The sequence shown here is derived from an EMBL/GenBank/DDBJ whole genome shotgun (WGS) entry which is preliminary data.</text>
</comment>
<feature type="compositionally biased region" description="Low complexity" evidence="1">
    <location>
        <begin position="398"/>
        <end position="407"/>
    </location>
</feature>
<dbReference type="RefSeq" id="XP_056488842.1">
    <property type="nucleotide sequence ID" value="XM_056629540.1"/>
</dbReference>
<gene>
    <name evidence="2" type="ORF">N7509_004903</name>
</gene>
<dbReference type="GeneID" id="81368520"/>
<dbReference type="OrthoDB" id="428854at2759"/>